<keyword evidence="1" id="KW-1133">Transmembrane helix</keyword>
<reference evidence="2 3" key="1">
    <citation type="journal article" date="2014" name="Int. J. Syst. Evol. Microbiol.">
        <title>Complete genome sequence of Corynebacterium casei LMG S-19264T (=DSM 44701T), isolated from a smear-ripened cheese.</title>
        <authorList>
            <consortium name="US DOE Joint Genome Institute (JGI-PGF)"/>
            <person name="Walter F."/>
            <person name="Albersmeier A."/>
            <person name="Kalinowski J."/>
            <person name="Ruckert C."/>
        </authorList>
    </citation>
    <scope>NUCLEOTIDE SEQUENCE [LARGE SCALE GENOMIC DNA]</scope>
    <source>
        <strain evidence="2 3">NBRC 110095</strain>
    </source>
</reference>
<evidence type="ECO:0000313" key="2">
    <source>
        <dbReference type="EMBL" id="GLS27750.1"/>
    </source>
</evidence>
<keyword evidence="3" id="KW-1185">Reference proteome</keyword>
<keyword evidence="1" id="KW-0812">Transmembrane</keyword>
<evidence type="ECO:0008006" key="4">
    <source>
        <dbReference type="Google" id="ProtNLM"/>
    </source>
</evidence>
<dbReference type="Proteomes" id="UP001156870">
    <property type="component" value="Unassembled WGS sequence"/>
</dbReference>
<dbReference type="InterPro" id="IPR021497">
    <property type="entry name" value="GTA_holin_3TM"/>
</dbReference>
<dbReference type="AlphaFoldDB" id="A0AA37T6D3"/>
<protein>
    <recommendedName>
        <fullName evidence="4">Holin of 3TMs, for gene-transfer release</fullName>
    </recommendedName>
</protein>
<comment type="caution">
    <text evidence="2">The sequence shown here is derived from an EMBL/GenBank/DDBJ whole genome shotgun (WGS) entry which is preliminary data.</text>
</comment>
<name>A0AA37T6D3_9GAMM</name>
<evidence type="ECO:0000313" key="3">
    <source>
        <dbReference type="Proteomes" id="UP001156870"/>
    </source>
</evidence>
<feature type="transmembrane region" description="Helical" evidence="1">
    <location>
        <begin position="67"/>
        <end position="89"/>
    </location>
</feature>
<proteinExistence type="predicted"/>
<evidence type="ECO:0000256" key="1">
    <source>
        <dbReference type="SAM" id="Phobius"/>
    </source>
</evidence>
<dbReference type="RefSeq" id="WP_232593496.1">
    <property type="nucleotide sequence ID" value="NZ_BSPD01000087.1"/>
</dbReference>
<feature type="transmembrane region" description="Helical" evidence="1">
    <location>
        <begin position="101"/>
        <end position="121"/>
    </location>
</feature>
<organism evidence="2 3">
    <name type="scientific">Marinibactrum halimedae</name>
    <dbReference type="NCBI Taxonomy" id="1444977"/>
    <lineage>
        <taxon>Bacteria</taxon>
        <taxon>Pseudomonadati</taxon>
        <taxon>Pseudomonadota</taxon>
        <taxon>Gammaproteobacteria</taxon>
        <taxon>Cellvibrionales</taxon>
        <taxon>Cellvibrionaceae</taxon>
        <taxon>Marinibactrum</taxon>
    </lineage>
</organism>
<gene>
    <name evidence="2" type="ORF">GCM10007877_34690</name>
</gene>
<sequence length="143" mass="15742">MISEVAGLLTSAIDKFAISKADKAKLKHEAAKLAMEGRFKEQEMAIQAIVAEAKSSDPYTSRARPTFLYVMYGVIIFCFLGGILGIWWPDQTFQAAKNIEALLDSVPEGMWIMFGAGYLGYVKKRSDDKLLLSGNKVTKSGLL</sequence>
<dbReference type="EMBL" id="BSPD01000087">
    <property type="protein sequence ID" value="GLS27750.1"/>
    <property type="molecule type" value="Genomic_DNA"/>
</dbReference>
<keyword evidence="1" id="KW-0472">Membrane</keyword>
<accession>A0AA37T6D3</accession>
<dbReference type="Pfam" id="PF11351">
    <property type="entry name" value="GTA_holin_3TM"/>
    <property type="match status" value="1"/>
</dbReference>